<dbReference type="PROSITE" id="PS50056">
    <property type="entry name" value="TYR_PHOSPHATASE_2"/>
    <property type="match status" value="1"/>
</dbReference>
<evidence type="ECO:0000313" key="3">
    <source>
        <dbReference type="Proteomes" id="UP000217790"/>
    </source>
</evidence>
<evidence type="ECO:0000259" key="1">
    <source>
        <dbReference type="PROSITE" id="PS50056"/>
    </source>
</evidence>
<keyword evidence="3" id="KW-1185">Reference proteome</keyword>
<evidence type="ECO:0000313" key="2">
    <source>
        <dbReference type="EMBL" id="PBK87042.1"/>
    </source>
</evidence>
<dbReference type="PANTHER" id="PTHR31126:SF1">
    <property type="entry name" value="TYROSINE SPECIFIC PROTEIN PHOSPHATASES DOMAIN-CONTAINING PROTEIN"/>
    <property type="match status" value="1"/>
</dbReference>
<gene>
    <name evidence="2" type="ORF">ARMGADRAFT_1017067</name>
</gene>
<dbReference type="OMA" id="HTIFDFR"/>
<organism evidence="2 3">
    <name type="scientific">Armillaria gallica</name>
    <name type="common">Bulbous honey fungus</name>
    <name type="synonym">Armillaria bulbosa</name>
    <dbReference type="NCBI Taxonomy" id="47427"/>
    <lineage>
        <taxon>Eukaryota</taxon>
        <taxon>Fungi</taxon>
        <taxon>Dikarya</taxon>
        <taxon>Basidiomycota</taxon>
        <taxon>Agaricomycotina</taxon>
        <taxon>Agaricomycetes</taxon>
        <taxon>Agaricomycetidae</taxon>
        <taxon>Agaricales</taxon>
        <taxon>Marasmiineae</taxon>
        <taxon>Physalacriaceae</taxon>
        <taxon>Armillaria</taxon>
    </lineage>
</organism>
<feature type="domain" description="Tyrosine specific protein phosphatases" evidence="1">
    <location>
        <begin position="123"/>
        <end position="185"/>
    </location>
</feature>
<dbReference type="InterPro" id="IPR000387">
    <property type="entry name" value="Tyr_Pase_dom"/>
</dbReference>
<dbReference type="Pfam" id="PF13350">
    <property type="entry name" value="Y_phosphatase3"/>
    <property type="match status" value="1"/>
</dbReference>
<dbReference type="EMBL" id="KZ293681">
    <property type="protein sequence ID" value="PBK87042.1"/>
    <property type="molecule type" value="Genomic_DNA"/>
</dbReference>
<reference evidence="3" key="1">
    <citation type="journal article" date="2017" name="Nat. Ecol. Evol.">
        <title>Genome expansion and lineage-specific genetic innovations in the forest pathogenic fungi Armillaria.</title>
        <authorList>
            <person name="Sipos G."/>
            <person name="Prasanna A.N."/>
            <person name="Walter M.C."/>
            <person name="O'Connor E."/>
            <person name="Balint B."/>
            <person name="Krizsan K."/>
            <person name="Kiss B."/>
            <person name="Hess J."/>
            <person name="Varga T."/>
            <person name="Slot J."/>
            <person name="Riley R."/>
            <person name="Boka B."/>
            <person name="Rigling D."/>
            <person name="Barry K."/>
            <person name="Lee J."/>
            <person name="Mihaltcheva S."/>
            <person name="LaButti K."/>
            <person name="Lipzen A."/>
            <person name="Waldron R."/>
            <person name="Moloney N.M."/>
            <person name="Sperisen C."/>
            <person name="Kredics L."/>
            <person name="Vagvoelgyi C."/>
            <person name="Patrignani A."/>
            <person name="Fitzpatrick D."/>
            <person name="Nagy I."/>
            <person name="Doyle S."/>
            <person name="Anderson J.B."/>
            <person name="Grigoriev I.V."/>
            <person name="Gueldener U."/>
            <person name="Muensterkoetter M."/>
            <person name="Nagy L.G."/>
        </authorList>
    </citation>
    <scope>NUCLEOTIDE SEQUENCE [LARGE SCALE GENOMIC DNA]</scope>
    <source>
        <strain evidence="3">Ar21-2</strain>
    </source>
</reference>
<proteinExistence type="predicted"/>
<dbReference type="GO" id="GO:0004721">
    <property type="term" value="F:phosphoprotein phosphatase activity"/>
    <property type="evidence" value="ECO:0007669"/>
    <property type="project" value="InterPro"/>
</dbReference>
<dbReference type="AlphaFoldDB" id="A0A2H3D6I7"/>
<dbReference type="Proteomes" id="UP000217790">
    <property type="component" value="Unassembled WGS sequence"/>
</dbReference>
<name>A0A2H3D6I7_ARMGA</name>
<dbReference type="InterPro" id="IPR026893">
    <property type="entry name" value="Tyr/Ser_Pase_IphP-type"/>
</dbReference>
<dbReference type="STRING" id="47427.A0A2H3D6I7"/>
<protein>
    <recommendedName>
        <fullName evidence="1">Tyrosine specific protein phosphatases domain-containing protein</fullName>
    </recommendedName>
</protein>
<dbReference type="InParanoid" id="A0A2H3D6I7"/>
<accession>A0A2H3D6I7</accession>
<dbReference type="PANTHER" id="PTHR31126">
    <property type="entry name" value="TYROSINE-PROTEIN PHOSPHATASE"/>
    <property type="match status" value="1"/>
</dbReference>
<sequence length="270" mass="29668">MNPATSDASILSLPPFIQVQGALNIRMVGGYKTTTSATTVKLGTVFRSGELSYLTEDGKKHLISHGIRRIFDLRSDTEISSYNTATPDIEGVTSVRAAISEKNAFDPASLALRLQAFNKDEIQTFLEAYEEILTIAGPAFNAILRHLIDKPEEPILVHCTAGKDRTGLICAVLLMILGVDDQDIVNDYALTTHGLEPAIPMLTARFQKNPVFRSNFEGAVKMGSSRPETMVATLQMIREKFGGAEGYIKAYTSLEDRDIEMLRRTLLVSV</sequence>
<dbReference type="Gene3D" id="3.90.190.10">
    <property type="entry name" value="Protein tyrosine phosphatase superfamily"/>
    <property type="match status" value="1"/>
</dbReference>
<dbReference type="InterPro" id="IPR016130">
    <property type="entry name" value="Tyr_Pase_AS"/>
</dbReference>
<dbReference type="PROSITE" id="PS00383">
    <property type="entry name" value="TYR_PHOSPHATASE_1"/>
    <property type="match status" value="1"/>
</dbReference>
<dbReference type="InterPro" id="IPR029021">
    <property type="entry name" value="Prot-tyrosine_phosphatase-like"/>
</dbReference>
<dbReference type="OrthoDB" id="9988524at2759"/>
<dbReference type="SUPFAM" id="SSF52799">
    <property type="entry name" value="(Phosphotyrosine protein) phosphatases II"/>
    <property type="match status" value="1"/>
</dbReference>